<sequence>MATVASTSPLIRLSPRFQARSTSGKRANGGGKPPRSRRRSEKRGLRTRHEPPPRPVAPASSSGPEATTYTRLPPREDFSAAPIDAVIEVKLSDSRIALVDGEVDSFSGEVGEEYDYGDLEDGADDYADHDPPVLEEEEEEGDGDYGEFEDEEEVLGFDGGQMVRGFDSDGNKVMARLYTVGDDDDENDFFAGKKLGLKDGKAVNSVDSEGELDDEEARVKEKGVPAVMRCFDRAKIFVKAGDGGNGVVAFRREKYVPLGGPSGGDGGRGGNVYLEVDGSMNSLLPFRNSVHFRAGRGRHGQGSKMAGAKGEDVVVKVAPGTVVKEAGKEDVLLELLNPGQKALLLPGGRGGRGNASFKSGMNKVPRIAENGEEGPEMWLELELKLVADVGIIGVPNAGKSTFLSVISAAQPTIANYPFTTLLPNLGVVSFDYNSTMVVADLPGLLEGAHQGFGLGHEFLRHTERCSTLVHVIDGSSEQPELEFDAVRLELELFSPELAEKPYVVAFNKMDLPEAYERWPSFKERLEARGIQSFCMSAVKREGTYQVISAAYDTLQKHKEAKGSFEGWVDPSSLNHVAEKVKDQRKASISDFEISHDRGSRTWHVIGSGLRRFVQMTNWRYLDSEKRFRHVLEACGVNKTLIKLGVKEGDTVVVGELEMVWHDSAKGTGPSSVNKASTDSVRWPQWK</sequence>
<name>A0ACC3JVC1_EUCGR</name>
<dbReference type="EMBL" id="CM064442">
    <property type="protein sequence ID" value="KAK3417882.1"/>
    <property type="molecule type" value="Genomic_DNA"/>
</dbReference>
<comment type="caution">
    <text evidence="1">The sequence shown here is derived from an EMBL/GenBank/DDBJ whole genome shotgun (WGS) entry which is preliminary data.</text>
</comment>
<gene>
    <name evidence="1" type="ORF">EUGRSUZ_H03869</name>
</gene>
<accession>A0ACC3JVC1</accession>
<keyword evidence="2" id="KW-1185">Reference proteome</keyword>
<evidence type="ECO:0000313" key="1">
    <source>
        <dbReference type="EMBL" id="KAK3417882.1"/>
    </source>
</evidence>
<evidence type="ECO:0000313" key="2">
    <source>
        <dbReference type="Proteomes" id="UP000030711"/>
    </source>
</evidence>
<dbReference type="Proteomes" id="UP000030711">
    <property type="component" value="Chromosome 8"/>
</dbReference>
<protein>
    <submittedName>
        <fullName evidence="1">Uncharacterized protein</fullName>
    </submittedName>
</protein>
<reference evidence="1 2" key="1">
    <citation type="journal article" date="2014" name="Nature">
        <title>The genome of Eucalyptus grandis.</title>
        <authorList>
            <person name="Myburg A.A."/>
            <person name="Grattapaglia D."/>
            <person name="Tuskan G.A."/>
            <person name="Hellsten U."/>
            <person name="Hayes R.D."/>
            <person name="Grimwood J."/>
            <person name="Jenkins J."/>
            <person name="Lindquist E."/>
            <person name="Tice H."/>
            <person name="Bauer D."/>
            <person name="Goodstein D.M."/>
            <person name="Dubchak I."/>
            <person name="Poliakov A."/>
            <person name="Mizrachi E."/>
            <person name="Kullan A.R."/>
            <person name="Hussey S.G."/>
            <person name="Pinard D."/>
            <person name="van der Merwe K."/>
            <person name="Singh P."/>
            <person name="van Jaarsveld I."/>
            <person name="Silva-Junior O.B."/>
            <person name="Togawa R.C."/>
            <person name="Pappas M.R."/>
            <person name="Faria D.A."/>
            <person name="Sansaloni C.P."/>
            <person name="Petroli C.D."/>
            <person name="Yang X."/>
            <person name="Ranjan P."/>
            <person name="Tschaplinski T.J."/>
            <person name="Ye C.Y."/>
            <person name="Li T."/>
            <person name="Sterck L."/>
            <person name="Vanneste K."/>
            <person name="Murat F."/>
            <person name="Soler M."/>
            <person name="Clemente H.S."/>
            <person name="Saidi N."/>
            <person name="Cassan-Wang H."/>
            <person name="Dunand C."/>
            <person name="Hefer C.A."/>
            <person name="Bornberg-Bauer E."/>
            <person name="Kersting A.R."/>
            <person name="Vining K."/>
            <person name="Amarasinghe V."/>
            <person name="Ranik M."/>
            <person name="Naithani S."/>
            <person name="Elser J."/>
            <person name="Boyd A.E."/>
            <person name="Liston A."/>
            <person name="Spatafora J.W."/>
            <person name="Dharmwardhana P."/>
            <person name="Raja R."/>
            <person name="Sullivan C."/>
            <person name="Romanel E."/>
            <person name="Alves-Ferreira M."/>
            <person name="Kulheim C."/>
            <person name="Foley W."/>
            <person name="Carocha V."/>
            <person name="Paiva J."/>
            <person name="Kudrna D."/>
            <person name="Brommonschenkel S.H."/>
            <person name="Pasquali G."/>
            <person name="Byrne M."/>
            <person name="Rigault P."/>
            <person name="Tibbits J."/>
            <person name="Spokevicius A."/>
            <person name="Jones R.C."/>
            <person name="Steane D.A."/>
            <person name="Vaillancourt R.E."/>
            <person name="Potts B.M."/>
            <person name="Joubert F."/>
            <person name="Barry K."/>
            <person name="Pappas G.J."/>
            <person name="Strauss S.H."/>
            <person name="Jaiswal P."/>
            <person name="Grima-Pettenati J."/>
            <person name="Salse J."/>
            <person name="Van de Peer Y."/>
            <person name="Rokhsar D.S."/>
            <person name="Schmutz J."/>
        </authorList>
    </citation>
    <scope>NUCLEOTIDE SEQUENCE [LARGE SCALE GENOMIC DNA]</scope>
    <source>
        <strain evidence="2">cv. BRASUZ1</strain>
        <tissue evidence="1">Leaf extractions</tissue>
    </source>
</reference>
<organism evidence="1 2">
    <name type="scientific">Eucalyptus grandis</name>
    <name type="common">Flooded gum</name>
    <dbReference type="NCBI Taxonomy" id="71139"/>
    <lineage>
        <taxon>Eukaryota</taxon>
        <taxon>Viridiplantae</taxon>
        <taxon>Streptophyta</taxon>
        <taxon>Embryophyta</taxon>
        <taxon>Tracheophyta</taxon>
        <taxon>Spermatophyta</taxon>
        <taxon>Magnoliopsida</taxon>
        <taxon>eudicotyledons</taxon>
        <taxon>Gunneridae</taxon>
        <taxon>Pentapetalae</taxon>
        <taxon>rosids</taxon>
        <taxon>malvids</taxon>
        <taxon>Myrtales</taxon>
        <taxon>Myrtaceae</taxon>
        <taxon>Myrtoideae</taxon>
        <taxon>Eucalypteae</taxon>
        <taxon>Eucalyptus</taxon>
    </lineage>
</organism>
<proteinExistence type="predicted"/>